<keyword evidence="1" id="KW-1133">Transmembrane helix</keyword>
<feature type="transmembrane region" description="Helical" evidence="1">
    <location>
        <begin position="33"/>
        <end position="56"/>
    </location>
</feature>
<gene>
    <name evidence="2" type="ORF">CARN6_1728</name>
</gene>
<evidence type="ECO:0000256" key="1">
    <source>
        <dbReference type="SAM" id="Phobius"/>
    </source>
</evidence>
<reference evidence="2" key="1">
    <citation type="submission" date="2009-10" db="EMBL/GenBank/DDBJ databases">
        <title>Diversity of trophic interactions inside an arsenic-rich microbial ecosystem.</title>
        <authorList>
            <person name="Bertin P.N."/>
            <person name="Heinrich-Salmeron A."/>
            <person name="Pelletier E."/>
            <person name="Goulhen-Chollet F."/>
            <person name="Arsene-Ploetze F."/>
            <person name="Gallien S."/>
            <person name="Calteau A."/>
            <person name="Vallenet D."/>
            <person name="Casiot C."/>
            <person name="Chane-Woon-Ming B."/>
            <person name="Giloteaux L."/>
            <person name="Barakat M."/>
            <person name="Bonnefoy V."/>
            <person name="Bruneel O."/>
            <person name="Chandler M."/>
            <person name="Cleiss J."/>
            <person name="Duran R."/>
            <person name="Elbaz-Poulichet F."/>
            <person name="Fonknechten N."/>
            <person name="Lauga B."/>
            <person name="Mornico D."/>
            <person name="Ortet P."/>
            <person name="Schaeffer C."/>
            <person name="Siguier P."/>
            <person name="Alexander Thil Smith A."/>
            <person name="Van Dorsselaer A."/>
            <person name="Weissenbach J."/>
            <person name="Medigue C."/>
            <person name="Le Paslier D."/>
        </authorList>
    </citation>
    <scope>NUCLEOTIDE SEQUENCE</scope>
</reference>
<evidence type="ECO:0000313" key="2">
    <source>
        <dbReference type="EMBL" id="CBI08276.1"/>
    </source>
</evidence>
<keyword evidence="1" id="KW-0812">Transmembrane</keyword>
<dbReference type="AlphaFoldDB" id="E6QM05"/>
<sequence>MRLYHKGTLTAEAGVLFWAAALVMASLRGHGYLIAEIWIVAGLVIGLLLIVWGIAWEMRTDLIPVSEQALTTLHWFALHCSHAADLLQRNPHPTWAEAFHIESLCRKKARRAREQEYMDP</sequence>
<name>E6QM05_9ZZZZ</name>
<accession>E6QM05</accession>
<proteinExistence type="predicted"/>
<dbReference type="EMBL" id="CABQ01000201">
    <property type="protein sequence ID" value="CBI08276.1"/>
    <property type="molecule type" value="Genomic_DNA"/>
</dbReference>
<keyword evidence="1" id="KW-0472">Membrane</keyword>
<protein>
    <submittedName>
        <fullName evidence="2">Uncharacterized protein</fullName>
    </submittedName>
</protein>
<comment type="caution">
    <text evidence="2">The sequence shown here is derived from an EMBL/GenBank/DDBJ whole genome shotgun (WGS) entry which is preliminary data.</text>
</comment>
<organism evidence="2">
    <name type="scientific">mine drainage metagenome</name>
    <dbReference type="NCBI Taxonomy" id="410659"/>
    <lineage>
        <taxon>unclassified sequences</taxon>
        <taxon>metagenomes</taxon>
        <taxon>ecological metagenomes</taxon>
    </lineage>
</organism>
<feature type="transmembrane region" description="Helical" evidence="1">
    <location>
        <begin position="7"/>
        <end position="27"/>
    </location>
</feature>